<dbReference type="EMBL" id="GG704913">
    <property type="protein sequence ID" value="EAS29965.3"/>
    <property type="molecule type" value="Genomic_DNA"/>
</dbReference>
<feature type="compositionally biased region" description="Basic and acidic residues" evidence="1">
    <location>
        <begin position="232"/>
        <end position="252"/>
    </location>
</feature>
<proteinExistence type="predicted"/>
<dbReference type="Proteomes" id="UP000001261">
    <property type="component" value="Unassembled WGS sequence"/>
</dbReference>
<name>J3K620_COCIM</name>
<protein>
    <submittedName>
        <fullName evidence="2">Uncharacterized protein</fullName>
    </submittedName>
</protein>
<reference evidence="3" key="2">
    <citation type="journal article" date="2010" name="Genome Res.">
        <title>Population genomic sequencing of Coccidioides fungi reveals recent hybridization and transposon control.</title>
        <authorList>
            <person name="Neafsey D.E."/>
            <person name="Barker B.M."/>
            <person name="Sharpton T.J."/>
            <person name="Stajich J.E."/>
            <person name="Park D.J."/>
            <person name="Whiston E."/>
            <person name="Hung C.-Y."/>
            <person name="McMahan C."/>
            <person name="White J."/>
            <person name="Sykes S."/>
            <person name="Heiman D."/>
            <person name="Young S."/>
            <person name="Zeng Q."/>
            <person name="Abouelleil A."/>
            <person name="Aftuck L."/>
            <person name="Bessette D."/>
            <person name="Brown A."/>
            <person name="FitzGerald M."/>
            <person name="Lui A."/>
            <person name="Macdonald J.P."/>
            <person name="Priest M."/>
            <person name="Orbach M.J."/>
            <person name="Galgiani J.N."/>
            <person name="Kirkland T.N."/>
            <person name="Cole G.T."/>
            <person name="Birren B.W."/>
            <person name="Henn M.R."/>
            <person name="Taylor J.W."/>
            <person name="Rounsley S.D."/>
        </authorList>
    </citation>
    <scope>GENOME REANNOTATION</scope>
    <source>
        <strain evidence="3">RS</strain>
    </source>
</reference>
<dbReference type="InParanoid" id="J3K620"/>
<gene>
    <name evidence="2" type="ORF">CIMG_13176</name>
</gene>
<organism evidence="2 3">
    <name type="scientific">Coccidioides immitis (strain RS)</name>
    <name type="common">Valley fever fungus</name>
    <dbReference type="NCBI Taxonomy" id="246410"/>
    <lineage>
        <taxon>Eukaryota</taxon>
        <taxon>Fungi</taxon>
        <taxon>Dikarya</taxon>
        <taxon>Ascomycota</taxon>
        <taxon>Pezizomycotina</taxon>
        <taxon>Eurotiomycetes</taxon>
        <taxon>Eurotiomycetidae</taxon>
        <taxon>Onygenales</taxon>
        <taxon>Onygenaceae</taxon>
        <taxon>Coccidioides</taxon>
    </lineage>
</organism>
<dbReference type="OMA" id="RDHEAMN"/>
<dbReference type="RefSeq" id="XP_001241548.2">
    <property type="nucleotide sequence ID" value="XM_001241547.2"/>
</dbReference>
<keyword evidence="3" id="KW-1185">Reference proteome</keyword>
<dbReference type="KEGG" id="cim:CIMG_13176"/>
<evidence type="ECO:0000313" key="2">
    <source>
        <dbReference type="EMBL" id="EAS29965.3"/>
    </source>
</evidence>
<sequence>MMFQKFVIACSDSRPRGGLRAGRKRGVSTKAAQYKIVHNEDIVIWKKARSSVVASVGYQSLPQLTRTGYCSTYIRGLNKEIGKEVCMHLHAAASVNGGENAKVPKERVSISCGPQKLHENEILICSMTLATSVLAIHFQRVQARGHVKAGARRDFVYFFGRDKRSEAIPNLSRAACNCGRTDVLLLRGVCPMSGGVKGNRDHEAMNGDCVAVIKRPKNKEKAGESNLGSNRKRAEKEMGLRQGERERESQAIRLDFRPGDLVRKSQSSPKEVMVFKQMDVLMDGQP</sequence>
<dbReference type="AlphaFoldDB" id="J3K620"/>
<dbReference type="GeneID" id="24164803"/>
<evidence type="ECO:0000256" key="1">
    <source>
        <dbReference type="SAM" id="MobiDB-lite"/>
    </source>
</evidence>
<reference evidence="3" key="1">
    <citation type="journal article" date="2009" name="Genome Res.">
        <title>Comparative genomic analyses of the human fungal pathogens Coccidioides and their relatives.</title>
        <authorList>
            <person name="Sharpton T.J."/>
            <person name="Stajich J.E."/>
            <person name="Rounsley S.D."/>
            <person name="Gardner M.J."/>
            <person name="Wortman J.R."/>
            <person name="Jordar V.S."/>
            <person name="Maiti R."/>
            <person name="Kodira C.D."/>
            <person name="Neafsey D.E."/>
            <person name="Zeng Q."/>
            <person name="Hung C.-Y."/>
            <person name="McMahan C."/>
            <person name="Muszewska A."/>
            <person name="Grynberg M."/>
            <person name="Mandel M.A."/>
            <person name="Kellner E.M."/>
            <person name="Barker B.M."/>
            <person name="Galgiani J.N."/>
            <person name="Orbach M.J."/>
            <person name="Kirkland T.N."/>
            <person name="Cole G.T."/>
            <person name="Henn M.R."/>
            <person name="Birren B.W."/>
            <person name="Taylor J.W."/>
        </authorList>
    </citation>
    <scope>NUCLEOTIDE SEQUENCE [LARGE SCALE GENOMIC DNA]</scope>
    <source>
        <strain evidence="3">RS</strain>
    </source>
</reference>
<dbReference type="VEuPathDB" id="FungiDB:CIMG_13176"/>
<accession>J3K620</accession>
<feature type="region of interest" description="Disordered" evidence="1">
    <location>
        <begin position="218"/>
        <end position="252"/>
    </location>
</feature>
<evidence type="ECO:0000313" key="3">
    <source>
        <dbReference type="Proteomes" id="UP000001261"/>
    </source>
</evidence>